<feature type="region of interest" description="Disordered" evidence="6">
    <location>
        <begin position="124"/>
        <end position="149"/>
    </location>
</feature>
<dbReference type="EMBL" id="MRZV01000670">
    <property type="protein sequence ID" value="PIK46017.1"/>
    <property type="molecule type" value="Genomic_DNA"/>
</dbReference>
<evidence type="ECO:0000256" key="3">
    <source>
        <dbReference type="ARBA" id="ARBA00018596"/>
    </source>
</evidence>
<feature type="domain" description="DNA polymerase alpha/delta/epsilon subunit B" evidence="7">
    <location>
        <begin position="301"/>
        <end position="506"/>
    </location>
</feature>
<dbReference type="InterPro" id="IPR043034">
    <property type="entry name" value="DNA_pol_alpha_B_N_sf"/>
</dbReference>
<sequence length="554" mass="61038">MSSIVDANELSSAFGIFSVELNDSVIDKLIELCTVYRLDANDISEEWIAMSYQHNQADLTLTMLDKLENEVLQKKPVKLKKPPSRQSTPVLFESPTLFDTPEEDDGLLNAYTPVGKANLQRRTFKTPESSQKRKHTQGGISPIMSTPSQKYGIRGNKGEVVAKFGNLSVHSGLDLRLLNDMIEEMSQHLQEKYNIEELSHVAIPLQEKVSVVGRICCDSVGKLNPQSVLLEGSVETSAGKRVPLKLTEVNNYSLFPGQIIALEGINSTGSHMVASKIYEGVSPSSPKDIDSSLSNHGSLHVVMAAGPFTTSDSLSYEPLEDLCQIINTKSPDVCIMFGPFVDCNQEQISSGNIDKTFPELFLCCMQEILKNTEGSGTQLVVLPSLRDVHHDFVYPQPPFDDLPRGKTERLHFVSEPSTFTANGIVFGATSTDVLLHLGKEEISGTATTGDRLGRLMKHIFTQQSFYPVHPPPEDVPIDYAHYEEYARLTVKPHIFIAPSDMRYFIKDIDGTLCINPGRLSKGQGGGTFAELVIQPGQKADTSITNRAAARIVRI</sequence>
<keyword evidence="11" id="KW-1185">Reference proteome</keyword>
<evidence type="ECO:0000256" key="5">
    <source>
        <dbReference type="ARBA" id="ARBA00023242"/>
    </source>
</evidence>
<dbReference type="PANTHER" id="PTHR23061:SF12">
    <property type="entry name" value="DNA POLYMERASE ALPHA SUBUNIT B"/>
    <property type="match status" value="1"/>
</dbReference>
<comment type="subcellular location">
    <subcellularLocation>
        <location evidence="1">Nucleus</location>
    </subcellularLocation>
</comment>
<keyword evidence="4" id="KW-0235">DNA replication</keyword>
<evidence type="ECO:0000259" key="7">
    <source>
        <dbReference type="Pfam" id="PF04042"/>
    </source>
</evidence>
<reference evidence="10 11" key="1">
    <citation type="journal article" date="2017" name="PLoS Biol.">
        <title>The sea cucumber genome provides insights into morphological evolution and visceral regeneration.</title>
        <authorList>
            <person name="Zhang X."/>
            <person name="Sun L."/>
            <person name="Yuan J."/>
            <person name="Sun Y."/>
            <person name="Gao Y."/>
            <person name="Zhang L."/>
            <person name="Li S."/>
            <person name="Dai H."/>
            <person name="Hamel J.F."/>
            <person name="Liu C."/>
            <person name="Yu Y."/>
            <person name="Liu S."/>
            <person name="Lin W."/>
            <person name="Guo K."/>
            <person name="Jin S."/>
            <person name="Xu P."/>
            <person name="Storey K.B."/>
            <person name="Huan P."/>
            <person name="Zhang T."/>
            <person name="Zhou Y."/>
            <person name="Zhang J."/>
            <person name="Lin C."/>
            <person name="Li X."/>
            <person name="Xing L."/>
            <person name="Huo D."/>
            <person name="Sun M."/>
            <person name="Wang L."/>
            <person name="Mercier A."/>
            <person name="Li F."/>
            <person name="Yang H."/>
            <person name="Xiang J."/>
        </authorList>
    </citation>
    <scope>NUCLEOTIDE SEQUENCE [LARGE SCALE GENOMIC DNA]</scope>
    <source>
        <strain evidence="10">Shaxun</strain>
        <tissue evidence="10">Muscle</tissue>
    </source>
</reference>
<keyword evidence="5" id="KW-0539">Nucleus</keyword>
<dbReference type="PANTHER" id="PTHR23061">
    <property type="entry name" value="DNA POLYMERASE 2 ALPHA 70 KDA SUBUNIT"/>
    <property type="match status" value="1"/>
</dbReference>
<name>A0A2G8KDD6_STIJA</name>
<dbReference type="GO" id="GO:0006270">
    <property type="term" value="P:DNA replication initiation"/>
    <property type="evidence" value="ECO:0007669"/>
    <property type="project" value="TreeGrafter"/>
</dbReference>
<dbReference type="AlphaFoldDB" id="A0A2G8KDD6"/>
<feature type="domain" description="DNA polymerase alpha subunit B OB" evidence="9">
    <location>
        <begin position="178"/>
        <end position="280"/>
    </location>
</feature>
<evidence type="ECO:0000256" key="4">
    <source>
        <dbReference type="ARBA" id="ARBA00022705"/>
    </source>
</evidence>
<proteinExistence type="inferred from homology"/>
<evidence type="ECO:0000259" key="8">
    <source>
        <dbReference type="Pfam" id="PF08418"/>
    </source>
</evidence>
<evidence type="ECO:0000256" key="2">
    <source>
        <dbReference type="ARBA" id="ARBA00007299"/>
    </source>
</evidence>
<evidence type="ECO:0000313" key="11">
    <source>
        <dbReference type="Proteomes" id="UP000230750"/>
    </source>
</evidence>
<feature type="domain" description="DNA polymerase alpha subunit B N-terminal" evidence="8">
    <location>
        <begin position="9"/>
        <end position="74"/>
    </location>
</feature>
<dbReference type="OrthoDB" id="336885at2759"/>
<dbReference type="Gene3D" id="1.10.8.530">
    <property type="entry name" value="DNA polymerase alpha-primase, subunit B, N-terminal domain"/>
    <property type="match status" value="1"/>
</dbReference>
<dbReference type="PIRSF" id="PIRSF018300">
    <property type="entry name" value="DNA_pol_alph_2"/>
    <property type="match status" value="1"/>
</dbReference>
<dbReference type="Gene3D" id="3.60.21.60">
    <property type="match status" value="2"/>
</dbReference>
<evidence type="ECO:0000259" key="9">
    <source>
        <dbReference type="Pfam" id="PF22062"/>
    </source>
</evidence>
<comment type="similarity">
    <text evidence="2">Belongs to the DNA polymerase alpha subunit B family.</text>
</comment>
<protein>
    <recommendedName>
        <fullName evidence="3">DNA polymerase alpha subunit B</fullName>
    </recommendedName>
</protein>
<evidence type="ECO:0000313" key="10">
    <source>
        <dbReference type="EMBL" id="PIK46017.1"/>
    </source>
</evidence>
<dbReference type="InterPro" id="IPR007185">
    <property type="entry name" value="DNA_pol_a/d/e_bsu"/>
</dbReference>
<accession>A0A2G8KDD6</accession>
<dbReference type="Pfam" id="PF04042">
    <property type="entry name" value="DNA_pol_E_B"/>
    <property type="match status" value="1"/>
</dbReference>
<dbReference type="InterPro" id="IPR016722">
    <property type="entry name" value="DNA_pol_alpha_bsu"/>
</dbReference>
<dbReference type="FunFam" id="3.60.21.60:FF:000003">
    <property type="entry name" value="DNA polymerase alpha subunit B"/>
    <property type="match status" value="1"/>
</dbReference>
<dbReference type="STRING" id="307972.A0A2G8KDD6"/>
<gene>
    <name evidence="10" type="ORF">BSL78_17107</name>
</gene>
<comment type="caution">
    <text evidence="10">The sequence shown here is derived from an EMBL/GenBank/DDBJ whole genome shotgun (WGS) entry which is preliminary data.</text>
</comment>
<evidence type="ECO:0000256" key="6">
    <source>
        <dbReference type="SAM" id="MobiDB-lite"/>
    </source>
</evidence>
<dbReference type="GO" id="GO:0005658">
    <property type="term" value="C:alpha DNA polymerase:primase complex"/>
    <property type="evidence" value="ECO:0007669"/>
    <property type="project" value="TreeGrafter"/>
</dbReference>
<dbReference type="Proteomes" id="UP000230750">
    <property type="component" value="Unassembled WGS sequence"/>
</dbReference>
<dbReference type="InterPro" id="IPR013627">
    <property type="entry name" value="Pol_alpha_B_N"/>
</dbReference>
<dbReference type="InterPro" id="IPR054300">
    <property type="entry name" value="OB_DPOA2"/>
</dbReference>
<dbReference type="GO" id="GO:0003677">
    <property type="term" value="F:DNA binding"/>
    <property type="evidence" value="ECO:0007669"/>
    <property type="project" value="InterPro"/>
</dbReference>
<dbReference type="Pfam" id="PF22062">
    <property type="entry name" value="OB_DPOA2"/>
    <property type="match status" value="1"/>
</dbReference>
<evidence type="ECO:0000256" key="1">
    <source>
        <dbReference type="ARBA" id="ARBA00004123"/>
    </source>
</evidence>
<organism evidence="10 11">
    <name type="scientific">Stichopus japonicus</name>
    <name type="common">Sea cucumber</name>
    <dbReference type="NCBI Taxonomy" id="307972"/>
    <lineage>
        <taxon>Eukaryota</taxon>
        <taxon>Metazoa</taxon>
        <taxon>Echinodermata</taxon>
        <taxon>Eleutherozoa</taxon>
        <taxon>Echinozoa</taxon>
        <taxon>Holothuroidea</taxon>
        <taxon>Aspidochirotacea</taxon>
        <taxon>Aspidochirotida</taxon>
        <taxon>Stichopodidae</taxon>
        <taxon>Apostichopus</taxon>
    </lineage>
</organism>
<dbReference type="Pfam" id="PF08418">
    <property type="entry name" value="Pol_alpha_B_N"/>
    <property type="match status" value="1"/>
</dbReference>